<evidence type="ECO:0008006" key="3">
    <source>
        <dbReference type="Google" id="ProtNLM"/>
    </source>
</evidence>
<evidence type="ECO:0000313" key="2">
    <source>
        <dbReference type="Proteomes" id="UP000466906"/>
    </source>
</evidence>
<name>A0A6N4UZV2_9MYCO</name>
<dbReference type="EMBL" id="AP022566">
    <property type="protein sequence ID" value="BBX30586.1"/>
    <property type="molecule type" value="Genomic_DNA"/>
</dbReference>
<dbReference type="KEGG" id="malv:MALV_57110"/>
<dbReference type="AlphaFoldDB" id="A0A6N4UZV2"/>
<dbReference type="RefSeq" id="WP_237164558.1">
    <property type="nucleotide sequence ID" value="NZ_AP022566.1"/>
</dbReference>
<organism evidence="1 2">
    <name type="scientific">Mycolicibacterium alvei</name>
    <dbReference type="NCBI Taxonomy" id="67081"/>
    <lineage>
        <taxon>Bacteria</taxon>
        <taxon>Bacillati</taxon>
        <taxon>Actinomycetota</taxon>
        <taxon>Actinomycetes</taxon>
        <taxon>Mycobacteriales</taxon>
        <taxon>Mycobacteriaceae</taxon>
        <taxon>Mycolicibacterium</taxon>
    </lineage>
</organism>
<accession>A0A6N4UZV2</accession>
<proteinExistence type="predicted"/>
<keyword evidence="1" id="KW-0614">Plasmid</keyword>
<evidence type="ECO:0000313" key="1">
    <source>
        <dbReference type="EMBL" id="BBX30586.1"/>
    </source>
</evidence>
<protein>
    <recommendedName>
        <fullName evidence="3">GIY-YIG domain-containing protein</fullName>
    </recommendedName>
</protein>
<keyword evidence="2" id="KW-1185">Reference proteome</keyword>
<sequence length="181" mass="20099">MTSETTRRIPKPSDRHHIASWTRDAMQATGFQGFLPFSALTVAVVPADPGVYCVVRTAPDQPTFLPLSPAGHFKGNDPTAPLAELESLWIDGAEVVYIGKAQAGTRRRRGLWTRLKEYRDFGAGRPAPHSGGRRIWQLADSAQLLVGWLITTDAQAPLIERRLLDEFTRDHAGRLPFANMR</sequence>
<geneLocation type="plasmid" evidence="1 2">
    <name>pJCM12272</name>
</geneLocation>
<reference evidence="1 2" key="1">
    <citation type="journal article" date="2019" name="Emerg. Microbes Infect.">
        <title>Comprehensive subspecies identification of 175 nontuberculous mycobacteria species based on 7547 genomic profiles.</title>
        <authorList>
            <person name="Matsumoto Y."/>
            <person name="Kinjo T."/>
            <person name="Motooka D."/>
            <person name="Nabeya D."/>
            <person name="Jung N."/>
            <person name="Uechi K."/>
            <person name="Horii T."/>
            <person name="Iida T."/>
            <person name="Fujita J."/>
            <person name="Nakamura S."/>
        </authorList>
    </citation>
    <scope>NUCLEOTIDE SEQUENCE [LARGE SCALE GENOMIC DNA]</scope>
    <source>
        <strain evidence="1 2">JCM 12272</strain>
        <plasmid evidence="1">pJCM12272</plasmid>
    </source>
</reference>
<gene>
    <name evidence="1" type="ORF">MALV_57110</name>
</gene>
<dbReference type="Proteomes" id="UP000466906">
    <property type="component" value="Plasmid pJCM12272"/>
</dbReference>